<evidence type="ECO:0000256" key="1">
    <source>
        <dbReference type="ARBA" id="ARBA00022729"/>
    </source>
</evidence>
<reference evidence="2 3" key="1">
    <citation type="submission" date="2015-07" db="EMBL/GenBank/DDBJ databases">
        <title>Draft genome sequences of 17 French Clostridium botulinum group III.</title>
        <authorList>
            <person name="Woudstra C."/>
            <person name="Le Marechal C."/>
            <person name="Souillard R."/>
            <person name="Bayon-Auboyer M.-H."/>
            <person name="Dessouter D."/>
            <person name="Fach P."/>
        </authorList>
    </citation>
    <scope>NUCLEOTIDE SEQUENCE [LARGE SCALE GENOMIC DNA]</scope>
    <source>
        <strain evidence="2 3">12LNRI-CD</strain>
    </source>
</reference>
<dbReference type="InterPro" id="IPR023214">
    <property type="entry name" value="HAD_sf"/>
</dbReference>
<keyword evidence="1" id="KW-0732">Signal</keyword>
<dbReference type="NCBIfam" id="TIGR01533">
    <property type="entry name" value="lipo_e_P4"/>
    <property type="match status" value="1"/>
</dbReference>
<accession>A0A9Q1ZBR0</accession>
<gene>
    <name evidence="2" type="ORF">ADU74_10820</name>
</gene>
<sequence length="268" mass="30323">MKKRIISLVLTGAISLGIGAAGGAVWQENHRQLNEGNVLAVNWQQTSGEINALRLQAFNSAKKSIDEIVKKPTQKPYAVVLDIDETVLDNSMHAGYLINTGEKFTNENFNEWCKEIKANAIAGAVDFTNYAKKKGVDVFYVSNRDPKVLDETLKNLKKVGLANPDAGHVLLKQDTDNKEIRWDKIRINHNLVMYCGDNLGDFPEDTARKTPNVRKEVVNKVKNKFGEYYIILPNAVYGDFEASLYNWNFQKSDKKKLQDRLNNIKSFK</sequence>
<dbReference type="AlphaFoldDB" id="A0A9Q1ZBR0"/>
<dbReference type="EMBL" id="LGVR01000063">
    <property type="protein sequence ID" value="KOA84772.1"/>
    <property type="molecule type" value="Genomic_DNA"/>
</dbReference>
<organism evidence="2 3">
    <name type="scientific">Clostridium botulinum</name>
    <dbReference type="NCBI Taxonomy" id="1491"/>
    <lineage>
        <taxon>Bacteria</taxon>
        <taxon>Bacillati</taxon>
        <taxon>Bacillota</taxon>
        <taxon>Clostridia</taxon>
        <taxon>Eubacteriales</taxon>
        <taxon>Clostridiaceae</taxon>
        <taxon>Clostridium</taxon>
    </lineage>
</organism>
<dbReference type="PANTHER" id="PTHR31284:SF10">
    <property type="entry name" value="ACID PHOSPHATASE-LIKE PROTEIN"/>
    <property type="match status" value="1"/>
</dbReference>
<evidence type="ECO:0000313" key="3">
    <source>
        <dbReference type="Proteomes" id="UP000037540"/>
    </source>
</evidence>
<dbReference type="SUPFAM" id="SSF56784">
    <property type="entry name" value="HAD-like"/>
    <property type="match status" value="1"/>
</dbReference>
<dbReference type="Gene3D" id="3.40.50.1000">
    <property type="entry name" value="HAD superfamily/HAD-like"/>
    <property type="match status" value="1"/>
</dbReference>
<dbReference type="OrthoDB" id="395856at2"/>
<dbReference type="GO" id="GO:0009279">
    <property type="term" value="C:cell outer membrane"/>
    <property type="evidence" value="ECO:0007669"/>
    <property type="project" value="InterPro"/>
</dbReference>
<dbReference type="PANTHER" id="PTHR31284">
    <property type="entry name" value="ACID PHOSPHATASE-LIKE PROTEIN"/>
    <property type="match status" value="1"/>
</dbReference>
<proteinExistence type="predicted"/>
<evidence type="ECO:0000313" key="2">
    <source>
        <dbReference type="EMBL" id="KOA84772.1"/>
    </source>
</evidence>
<dbReference type="Pfam" id="PF03767">
    <property type="entry name" value="Acid_phosphat_B"/>
    <property type="match status" value="1"/>
</dbReference>
<dbReference type="RefSeq" id="WP_013724887.1">
    <property type="nucleotide sequence ID" value="NZ_LGVO01000066.1"/>
</dbReference>
<dbReference type="Proteomes" id="UP000037540">
    <property type="component" value="Unassembled WGS sequence"/>
</dbReference>
<dbReference type="SFLD" id="SFLDS00003">
    <property type="entry name" value="Haloacid_Dehalogenase"/>
    <property type="match status" value="1"/>
</dbReference>
<dbReference type="InterPro" id="IPR006423">
    <property type="entry name" value="Lipo_e_P4"/>
</dbReference>
<dbReference type="SFLD" id="SFLDG01125">
    <property type="entry name" value="C1.1:_Acid_Phosphatase_Like"/>
    <property type="match status" value="1"/>
</dbReference>
<dbReference type="PIRSF" id="PIRSF019271">
    <property type="entry name" value="Acid_Ptase_C"/>
    <property type="match status" value="1"/>
</dbReference>
<comment type="caution">
    <text evidence="2">The sequence shown here is derived from an EMBL/GenBank/DDBJ whole genome shotgun (WGS) entry which is preliminary data.</text>
</comment>
<dbReference type="InterPro" id="IPR005519">
    <property type="entry name" value="Acid_phosphat_B-like"/>
</dbReference>
<dbReference type="InterPro" id="IPR036412">
    <property type="entry name" value="HAD-like_sf"/>
</dbReference>
<name>A0A9Q1ZBR0_CLOBO</name>
<protein>
    <submittedName>
        <fullName evidence="2">5'-nucleotidase</fullName>
    </submittedName>
</protein>